<feature type="compositionally biased region" description="Basic and acidic residues" evidence="1">
    <location>
        <begin position="26"/>
        <end position="39"/>
    </location>
</feature>
<sequence>MKAVYILLLLALVGIVYGKATPDRVKELSHPKHPEHSGENADEDDDKHSGEHSDEDNNGHNGDNGDNGGNGDNGDNGDHGDNGGLGLIDHVLKFLCSLLGPLLCSLSLGGLCLKYQ</sequence>
<feature type="region of interest" description="Disordered" evidence="1">
    <location>
        <begin position="26"/>
        <end position="82"/>
    </location>
</feature>
<reference evidence="3 4" key="1">
    <citation type="submission" date="2015-09" db="EMBL/GenBank/DDBJ databases">
        <title>Trachymyrmex zeteki WGS genome.</title>
        <authorList>
            <person name="Nygaard S."/>
            <person name="Hu H."/>
            <person name="Boomsma J."/>
            <person name="Zhang G."/>
        </authorList>
    </citation>
    <scope>NUCLEOTIDE SEQUENCE [LARGE SCALE GENOMIC DNA]</scope>
    <source>
        <strain evidence="3">Tzet28-1</strain>
        <tissue evidence="3">Whole body</tissue>
    </source>
</reference>
<accession>A0A151WNP7</accession>
<dbReference type="EMBL" id="KQ982907">
    <property type="protein sequence ID" value="KYQ49427.1"/>
    <property type="molecule type" value="Genomic_DNA"/>
</dbReference>
<dbReference type="OrthoDB" id="7555437at2759"/>
<organism evidence="3 4">
    <name type="scientific">Mycetomoellerius zeteki</name>
    <dbReference type="NCBI Taxonomy" id="64791"/>
    <lineage>
        <taxon>Eukaryota</taxon>
        <taxon>Metazoa</taxon>
        <taxon>Ecdysozoa</taxon>
        <taxon>Arthropoda</taxon>
        <taxon>Hexapoda</taxon>
        <taxon>Insecta</taxon>
        <taxon>Pterygota</taxon>
        <taxon>Neoptera</taxon>
        <taxon>Endopterygota</taxon>
        <taxon>Hymenoptera</taxon>
        <taxon>Apocrita</taxon>
        <taxon>Aculeata</taxon>
        <taxon>Formicoidea</taxon>
        <taxon>Formicidae</taxon>
        <taxon>Myrmicinae</taxon>
        <taxon>Mycetomoellerius</taxon>
    </lineage>
</organism>
<protein>
    <submittedName>
        <fullName evidence="3">Uncharacterized protein</fullName>
    </submittedName>
</protein>
<evidence type="ECO:0000256" key="2">
    <source>
        <dbReference type="SAM" id="SignalP"/>
    </source>
</evidence>
<gene>
    <name evidence="3" type="ORF">ALC60_11533</name>
</gene>
<evidence type="ECO:0000313" key="3">
    <source>
        <dbReference type="EMBL" id="KYQ49427.1"/>
    </source>
</evidence>
<feature type="compositionally biased region" description="Basic and acidic residues" evidence="1">
    <location>
        <begin position="46"/>
        <end position="58"/>
    </location>
</feature>
<evidence type="ECO:0000256" key="1">
    <source>
        <dbReference type="SAM" id="MobiDB-lite"/>
    </source>
</evidence>
<feature type="chain" id="PRO_5007591334" evidence="2">
    <location>
        <begin position="19"/>
        <end position="116"/>
    </location>
</feature>
<feature type="signal peptide" evidence="2">
    <location>
        <begin position="1"/>
        <end position="18"/>
    </location>
</feature>
<keyword evidence="2" id="KW-0732">Signal</keyword>
<dbReference type="Proteomes" id="UP000075809">
    <property type="component" value="Unassembled WGS sequence"/>
</dbReference>
<evidence type="ECO:0000313" key="4">
    <source>
        <dbReference type="Proteomes" id="UP000075809"/>
    </source>
</evidence>
<feature type="compositionally biased region" description="Gly residues" evidence="1">
    <location>
        <begin position="65"/>
        <end position="74"/>
    </location>
</feature>
<keyword evidence="4" id="KW-1185">Reference proteome</keyword>
<name>A0A151WNP7_9HYME</name>
<proteinExistence type="predicted"/>
<dbReference type="AlphaFoldDB" id="A0A151WNP7"/>